<sequence>MKIIAVCSTLAAFLILASSQKFDLCDKTDDQISEVCACIRSHATEGLQRGLKSLWDLTLCTTDVCMARTFCKNPKFPAELYPFLTHEQYVELEKLLGECLDSLPRSHRAIDMSGTLQWIMSYLY</sequence>
<dbReference type="Gene3D" id="1.10.150.440">
    <property type="match status" value="1"/>
</dbReference>
<dbReference type="EMBL" id="GEFM01002227">
    <property type="protein sequence ID" value="JAP73569.1"/>
    <property type="molecule type" value="mRNA"/>
</dbReference>
<name>A0A131Y2U7_IXORI</name>
<feature type="signal peptide" evidence="1">
    <location>
        <begin position="1"/>
        <end position="19"/>
    </location>
</feature>
<accession>A0A131Y2U7</accession>
<protein>
    <submittedName>
        <fullName evidence="2">Putative microplusin-like antimicrobial</fullName>
    </submittedName>
</protein>
<proteinExistence type="evidence at transcript level"/>
<keyword evidence="1" id="KW-0732">Signal</keyword>
<dbReference type="AlphaFoldDB" id="A0A131Y2U7"/>
<evidence type="ECO:0000256" key="1">
    <source>
        <dbReference type="SAM" id="SignalP"/>
    </source>
</evidence>
<reference evidence="2" key="1">
    <citation type="submission" date="2016-02" db="EMBL/GenBank/DDBJ databases">
        <title>RNAseq analyses of the midgut from blood- or serum-fed Ixodes ricinus ticks.</title>
        <authorList>
            <person name="Perner J."/>
            <person name="Provaznik J."/>
            <person name="Schrenkova J."/>
            <person name="Urbanova V."/>
            <person name="Ribeiro J.M."/>
            <person name="Kopacek P."/>
        </authorList>
    </citation>
    <scope>NUCLEOTIDE SEQUENCE</scope>
    <source>
        <tissue evidence="2">Gut</tissue>
    </source>
</reference>
<evidence type="ECO:0000313" key="2">
    <source>
        <dbReference type="EMBL" id="JAP73569.1"/>
    </source>
</evidence>
<feature type="chain" id="PRO_5007284191" evidence="1">
    <location>
        <begin position="20"/>
        <end position="124"/>
    </location>
</feature>
<organism evidence="2">
    <name type="scientific">Ixodes ricinus</name>
    <name type="common">Common tick</name>
    <name type="synonym">Acarus ricinus</name>
    <dbReference type="NCBI Taxonomy" id="34613"/>
    <lineage>
        <taxon>Eukaryota</taxon>
        <taxon>Metazoa</taxon>
        <taxon>Ecdysozoa</taxon>
        <taxon>Arthropoda</taxon>
        <taxon>Chelicerata</taxon>
        <taxon>Arachnida</taxon>
        <taxon>Acari</taxon>
        <taxon>Parasitiformes</taxon>
        <taxon>Ixodida</taxon>
        <taxon>Ixodoidea</taxon>
        <taxon>Ixodidae</taxon>
        <taxon>Ixodinae</taxon>
        <taxon>Ixodes</taxon>
    </lineage>
</organism>